<keyword evidence="2" id="KW-1185">Reference proteome</keyword>
<dbReference type="RefSeq" id="WP_317701065.1">
    <property type="nucleotide sequence ID" value="NZ_CP136921.1"/>
</dbReference>
<proteinExistence type="predicted"/>
<dbReference type="Proteomes" id="UP001303211">
    <property type="component" value="Chromosome"/>
</dbReference>
<organism evidence="1 2">
    <name type="scientific">Diaphorobacter limosus</name>
    <dbReference type="NCBI Taxonomy" id="3036128"/>
    <lineage>
        <taxon>Bacteria</taxon>
        <taxon>Pseudomonadati</taxon>
        <taxon>Pseudomonadota</taxon>
        <taxon>Betaproteobacteria</taxon>
        <taxon>Burkholderiales</taxon>
        <taxon>Comamonadaceae</taxon>
        <taxon>Diaphorobacter</taxon>
    </lineage>
</organism>
<sequence length="228" mass="25062">MPCALLTLTACAPLASQQAEYPAGRARLALPAGAWEDLGTSDQAVRLLPQPDGRIALQSRVLGLRGAQQELLAVLRVQTNRGNDWQGPMFWTGSCLPQQGVAVEDATKGSRVRVDCLRFKRWVDGPQWLEKNQPDFARWLLGRKLAVSAPYSYMSYRYATEGGAMVAVDVLADQRLLRPRTRNNEEFLVAGRPALQWGHELAQAVRVSTGMMDGYLAIPPFPYAAAAP</sequence>
<evidence type="ECO:0000313" key="2">
    <source>
        <dbReference type="Proteomes" id="UP001303211"/>
    </source>
</evidence>
<gene>
    <name evidence="1" type="ORF">P4826_14370</name>
</gene>
<name>A0ABZ0J2K5_9BURK</name>
<dbReference type="EMBL" id="CP136921">
    <property type="protein sequence ID" value="WOO31586.1"/>
    <property type="molecule type" value="Genomic_DNA"/>
</dbReference>
<evidence type="ECO:0000313" key="1">
    <source>
        <dbReference type="EMBL" id="WOO31586.1"/>
    </source>
</evidence>
<accession>A0ABZ0J2K5</accession>
<reference evidence="1 2" key="1">
    <citation type="submission" date="2023-03" db="EMBL/GenBank/DDBJ databases">
        <title>Diaphorobacter basophil sp. nov., isolated from a sewage-treatment plant.</title>
        <authorList>
            <person name="Yang K."/>
        </authorList>
    </citation>
    <scope>NUCLEOTIDE SEQUENCE [LARGE SCALE GENOMIC DNA]</scope>
    <source>
        <strain evidence="1 2">Y-1</strain>
    </source>
</reference>
<protein>
    <submittedName>
        <fullName evidence="1">Uncharacterized protein</fullName>
    </submittedName>
</protein>